<reference evidence="2 3" key="1">
    <citation type="submission" date="2020-07" db="EMBL/GenBank/DDBJ databases">
        <title>Stappia sp., F7233, whole genome shotgun sequencing project.</title>
        <authorList>
            <person name="Jiang S."/>
            <person name="Liu Z.W."/>
            <person name="Du Z.J."/>
        </authorList>
    </citation>
    <scope>NUCLEOTIDE SEQUENCE [LARGE SCALE GENOMIC DNA]</scope>
    <source>
        <strain evidence="2 3">F7233</strain>
    </source>
</reference>
<accession>A0A839A7W1</accession>
<keyword evidence="3" id="KW-1185">Reference proteome</keyword>
<proteinExistence type="predicted"/>
<dbReference type="Proteomes" id="UP000541109">
    <property type="component" value="Unassembled WGS sequence"/>
</dbReference>
<dbReference type="EMBL" id="JACFXV010000013">
    <property type="protein sequence ID" value="MBA5775650.1"/>
    <property type="molecule type" value="Genomic_DNA"/>
</dbReference>
<organism evidence="2 3">
    <name type="scientific">Stappia albiluteola</name>
    <dbReference type="NCBI Taxonomy" id="2758565"/>
    <lineage>
        <taxon>Bacteria</taxon>
        <taxon>Pseudomonadati</taxon>
        <taxon>Pseudomonadota</taxon>
        <taxon>Alphaproteobacteria</taxon>
        <taxon>Hyphomicrobiales</taxon>
        <taxon>Stappiaceae</taxon>
        <taxon>Stappia</taxon>
    </lineage>
</organism>
<comment type="caution">
    <text evidence="2">The sequence shown here is derived from an EMBL/GenBank/DDBJ whole genome shotgun (WGS) entry which is preliminary data.</text>
</comment>
<feature type="signal peptide" evidence="1">
    <location>
        <begin position="1"/>
        <end position="25"/>
    </location>
</feature>
<protein>
    <submittedName>
        <fullName evidence="2">Uncharacterized protein</fullName>
    </submittedName>
</protein>
<keyword evidence="1" id="KW-0732">Signal</keyword>
<evidence type="ECO:0000313" key="2">
    <source>
        <dbReference type="EMBL" id="MBA5775650.1"/>
    </source>
</evidence>
<feature type="chain" id="PRO_5032540971" evidence="1">
    <location>
        <begin position="26"/>
        <end position="320"/>
    </location>
</feature>
<name>A0A839A7W1_9HYPH</name>
<evidence type="ECO:0000313" key="3">
    <source>
        <dbReference type="Proteomes" id="UP000541109"/>
    </source>
</evidence>
<dbReference type="AlphaFoldDB" id="A0A839A7W1"/>
<sequence length="320" mass="33061">MKITRYLTSNILLASSFLFSVPALAQKLNRTGGNAGGSACLCLKAVRESVTTSWGQTQAEIDALKDTHAADMSTCSRSGGVFVGGTTCQTVASLRGPKGPVGDKGPSGADGQISWFSLLSGGGGGGDGGHGVDVNGDGIGDFPSQAQAQAAGYSKGSDVGNCDSCGSFGGSFGGFGGLFGGGGGDGGGGRVVCGELYRQGYLSREIYAANLCHYKLHARPEAARAYHAWAKPYVRLMRRSQLATALIRPLATVWSYQMAYEMGVAVRAPRFGWTITRVLIALHTLVGRYLISPKSTPATASGRPLSGAISLVPSDFFKVS</sequence>
<dbReference type="RefSeq" id="WP_182161311.1">
    <property type="nucleotide sequence ID" value="NZ_JACFXV010000013.1"/>
</dbReference>
<gene>
    <name evidence="2" type="ORF">H2509_00765</name>
</gene>
<evidence type="ECO:0000256" key="1">
    <source>
        <dbReference type="SAM" id="SignalP"/>
    </source>
</evidence>